<feature type="coiled-coil region" evidence="1">
    <location>
        <begin position="18"/>
        <end position="55"/>
    </location>
</feature>
<reference evidence="2 3" key="1">
    <citation type="submission" date="2017-05" db="EMBL/GenBank/DDBJ databases">
        <authorList>
            <person name="Varghese N."/>
            <person name="Submissions S."/>
        </authorList>
    </citation>
    <scope>NUCLEOTIDE SEQUENCE [LARGE SCALE GENOMIC DNA]</scope>
    <source>
        <strain evidence="2 3">DSM 21194</strain>
    </source>
</reference>
<organism evidence="2 3">
    <name type="scientific">Fodinibius sediminis</name>
    <dbReference type="NCBI Taxonomy" id="1214077"/>
    <lineage>
        <taxon>Bacteria</taxon>
        <taxon>Pseudomonadati</taxon>
        <taxon>Balneolota</taxon>
        <taxon>Balneolia</taxon>
        <taxon>Balneolales</taxon>
        <taxon>Balneolaceae</taxon>
        <taxon>Fodinibius</taxon>
    </lineage>
</organism>
<evidence type="ECO:0000313" key="2">
    <source>
        <dbReference type="EMBL" id="SMO62160.1"/>
    </source>
</evidence>
<gene>
    <name evidence="2" type="ORF">SAMN06265218_10746</name>
</gene>
<keyword evidence="1" id="KW-0175">Coiled coil</keyword>
<keyword evidence="3" id="KW-1185">Reference proteome</keyword>
<sequence>MIVLSDNSPYKKEFFRLLNKIRSEVESLNGKIEELEQENRQLKSKLREIEEGQADIFSEVSESERLAIRHQVLGLISKIDNHLEDNK</sequence>
<proteinExistence type="predicted"/>
<evidence type="ECO:0000256" key="1">
    <source>
        <dbReference type="SAM" id="Coils"/>
    </source>
</evidence>
<protein>
    <recommendedName>
        <fullName evidence="4">Cell division protein ZapB</fullName>
    </recommendedName>
</protein>
<dbReference type="RefSeq" id="WP_434084129.1">
    <property type="nucleotide sequence ID" value="NZ_FXTH01000007.1"/>
</dbReference>
<dbReference type="AlphaFoldDB" id="A0A521CU17"/>
<evidence type="ECO:0008006" key="4">
    <source>
        <dbReference type="Google" id="ProtNLM"/>
    </source>
</evidence>
<dbReference type="EMBL" id="FXTH01000007">
    <property type="protein sequence ID" value="SMO62160.1"/>
    <property type="molecule type" value="Genomic_DNA"/>
</dbReference>
<name>A0A521CU17_9BACT</name>
<evidence type="ECO:0000313" key="3">
    <source>
        <dbReference type="Proteomes" id="UP000317593"/>
    </source>
</evidence>
<dbReference type="Gene3D" id="1.20.5.340">
    <property type="match status" value="1"/>
</dbReference>
<dbReference type="Proteomes" id="UP000317593">
    <property type="component" value="Unassembled WGS sequence"/>
</dbReference>
<accession>A0A521CU17</accession>